<evidence type="ECO:0000313" key="3">
    <source>
        <dbReference type="Proteomes" id="UP000018208"/>
    </source>
</evidence>
<name>A0A9P8RYK3_9EUKA</name>
<proteinExistence type="predicted"/>
<protein>
    <submittedName>
        <fullName evidence="2">Uncharacterized protein</fullName>
    </submittedName>
</protein>
<comment type="caution">
    <text evidence="2">The sequence shown here is derived from an EMBL/GenBank/DDBJ whole genome shotgun (WGS) entry which is preliminary data.</text>
</comment>
<evidence type="ECO:0000313" key="2">
    <source>
        <dbReference type="EMBL" id="KAH0574037.1"/>
    </source>
</evidence>
<gene>
    <name evidence="2" type="ORF">SS50377_23973</name>
</gene>
<sequence length="137" mass="15618">MPTAKSQYAQQNLQAYAQSISFSFLLSQHQGQPLRAPDPPHPILAETQVLESSQRPDTALQATFRRGKTAKKRMIDNENILHLNQKPLDYERKIHAYMVSRESQEGGENISSEAALRRGFPTHLVQQSRPRNRRGVK</sequence>
<keyword evidence="3" id="KW-1185">Reference proteome</keyword>
<dbReference type="RefSeq" id="XP_067764810.1">
    <property type="nucleotide sequence ID" value="XM_067907836.1"/>
</dbReference>
<reference evidence="2 3" key="1">
    <citation type="journal article" date="2014" name="PLoS Genet.">
        <title>The Genome of Spironucleus salmonicida Highlights a Fish Pathogen Adapted to Fluctuating Environments.</title>
        <authorList>
            <person name="Xu F."/>
            <person name="Jerlstrom-Hultqvist J."/>
            <person name="Einarsson E."/>
            <person name="Astvaldsson A."/>
            <person name="Svard S.G."/>
            <person name="Andersson J.O."/>
        </authorList>
    </citation>
    <scope>NUCLEOTIDE SEQUENCE [LARGE SCALE GENOMIC DNA]</scope>
    <source>
        <strain evidence="2 3">ATCC 50377</strain>
    </source>
</reference>
<accession>A0A9P8RYK3</accession>
<feature type="region of interest" description="Disordered" evidence="1">
    <location>
        <begin position="103"/>
        <end position="137"/>
    </location>
</feature>
<dbReference type="AlphaFoldDB" id="A0A9P8RYK3"/>
<dbReference type="Proteomes" id="UP000018208">
    <property type="component" value="Unassembled WGS sequence"/>
</dbReference>
<dbReference type="KEGG" id="ssao:94297996"/>
<dbReference type="GeneID" id="94297996"/>
<organism evidence="2 3">
    <name type="scientific">Spironucleus salmonicida</name>
    <dbReference type="NCBI Taxonomy" id="348837"/>
    <lineage>
        <taxon>Eukaryota</taxon>
        <taxon>Metamonada</taxon>
        <taxon>Diplomonadida</taxon>
        <taxon>Hexamitidae</taxon>
        <taxon>Hexamitinae</taxon>
        <taxon>Spironucleus</taxon>
    </lineage>
</organism>
<dbReference type="EMBL" id="AUWU02000004">
    <property type="protein sequence ID" value="KAH0574037.1"/>
    <property type="molecule type" value="Genomic_DNA"/>
</dbReference>
<evidence type="ECO:0000256" key="1">
    <source>
        <dbReference type="SAM" id="MobiDB-lite"/>
    </source>
</evidence>